<evidence type="ECO:0000256" key="2">
    <source>
        <dbReference type="ARBA" id="ARBA00022692"/>
    </source>
</evidence>
<keyword evidence="4" id="KW-0297">G-protein coupled receptor</keyword>
<feature type="transmembrane region" description="Helical" evidence="8">
    <location>
        <begin position="256"/>
        <end position="276"/>
    </location>
</feature>
<dbReference type="GO" id="GO:0004930">
    <property type="term" value="F:G protein-coupled receptor activity"/>
    <property type="evidence" value="ECO:0007669"/>
    <property type="project" value="UniProtKB-KW"/>
</dbReference>
<dbReference type="Gene3D" id="2.130.10.80">
    <property type="entry name" value="Galactose oxidase/kelch, beta-propeller"/>
    <property type="match status" value="1"/>
</dbReference>
<evidence type="ECO:0000256" key="7">
    <source>
        <dbReference type="ARBA" id="ARBA00023224"/>
    </source>
</evidence>
<feature type="transmembrane region" description="Helical" evidence="8">
    <location>
        <begin position="89"/>
        <end position="110"/>
    </location>
</feature>
<protein>
    <recommendedName>
        <fullName evidence="9">G-protein coupled receptors family 1 profile domain-containing protein</fullName>
    </recommendedName>
</protein>
<evidence type="ECO:0000256" key="6">
    <source>
        <dbReference type="ARBA" id="ARBA00023170"/>
    </source>
</evidence>
<keyword evidence="3 8" id="KW-1133">Transmembrane helix</keyword>
<dbReference type="PANTHER" id="PTHR24243">
    <property type="entry name" value="G-PROTEIN COUPLED RECEPTOR"/>
    <property type="match status" value="1"/>
</dbReference>
<sequence>MSTHEILIFATRQANIYFGLSIMISGVIGGIFNIIIFTTLKTFRETTCAFYLTAVSVVNIIQLLIALFVRVLSDGFSTDIRRTSWVCKIQIYISVWCNLVSTTYVCLATIDQFLSMSHYRRFSNLRFAQRCIFITGIFWGLYSTCSLIYWDAPFGICMIINSNFAMYVNRFQLPILYGALPLTTMITFSLLAFYNARTLISRQINIVRLSRDRQLTVMTLVHVVFVTITTLPYIIYFIYSLNQTTNEREQIARNNLIYTILVLILYSSYAGSFYIYSCVSKRFRQQLFFVISNACIKQYQQWTNKRAIAISLLAYYIYHSKKYEVSLISILDTTIGAITISNGDDNNDQLTDGFTTKTSSTSVTTTVKTDMSTTMGIASTQVTTIPSTTKITNTMMNKNVQTSTSTQSVFWNIDKPLNTARSSFGSALLANGQVLIAGGQITPTTATQGTEVYSSTGWQLVPSMTFSHAYHTVTAVANNTKVLAAGSTTPHG</sequence>
<dbReference type="InterPro" id="IPR017452">
    <property type="entry name" value="GPCR_Rhodpsn_7TM"/>
</dbReference>
<gene>
    <name evidence="10" type="ORF">OXD698_LOCUS34942</name>
</gene>
<keyword evidence="6" id="KW-0675">Receptor</keyword>
<keyword evidence="7" id="KW-0807">Transducer</keyword>
<evidence type="ECO:0000313" key="11">
    <source>
        <dbReference type="Proteomes" id="UP000663844"/>
    </source>
</evidence>
<evidence type="ECO:0000256" key="8">
    <source>
        <dbReference type="SAM" id="Phobius"/>
    </source>
</evidence>
<evidence type="ECO:0000256" key="4">
    <source>
        <dbReference type="ARBA" id="ARBA00023040"/>
    </source>
</evidence>
<feature type="transmembrane region" description="Helical" evidence="8">
    <location>
        <begin position="16"/>
        <end position="37"/>
    </location>
</feature>
<name>A0A819UBJ1_9BILA</name>
<dbReference type="PANTHER" id="PTHR24243:SF230">
    <property type="entry name" value="G-PROTEIN COUPLED RECEPTORS FAMILY 1 PROFILE DOMAIN-CONTAINING PROTEIN"/>
    <property type="match status" value="1"/>
</dbReference>
<dbReference type="SUPFAM" id="SSF117281">
    <property type="entry name" value="Kelch motif"/>
    <property type="match status" value="1"/>
</dbReference>
<keyword evidence="5 8" id="KW-0472">Membrane</keyword>
<dbReference type="AlphaFoldDB" id="A0A819UBJ1"/>
<evidence type="ECO:0000256" key="5">
    <source>
        <dbReference type="ARBA" id="ARBA00023136"/>
    </source>
</evidence>
<feature type="transmembrane region" description="Helical" evidence="8">
    <location>
        <begin position="215"/>
        <end position="236"/>
    </location>
</feature>
<dbReference type="EMBL" id="CAJOAZ010005218">
    <property type="protein sequence ID" value="CAF4091985.1"/>
    <property type="molecule type" value="Genomic_DNA"/>
</dbReference>
<keyword evidence="2 8" id="KW-0812">Transmembrane</keyword>
<feature type="domain" description="G-protein coupled receptors family 1 profile" evidence="9">
    <location>
        <begin position="29"/>
        <end position="276"/>
    </location>
</feature>
<feature type="transmembrane region" description="Helical" evidence="8">
    <location>
        <begin position="131"/>
        <end position="150"/>
    </location>
</feature>
<dbReference type="InterPro" id="IPR015915">
    <property type="entry name" value="Kelch-typ_b-propeller"/>
</dbReference>
<comment type="subcellular location">
    <subcellularLocation>
        <location evidence="1">Membrane</location>
        <topology evidence="1">Multi-pass membrane protein</topology>
    </subcellularLocation>
</comment>
<comment type="caution">
    <text evidence="10">The sequence shown here is derived from an EMBL/GenBank/DDBJ whole genome shotgun (WGS) entry which is preliminary data.</text>
</comment>
<evidence type="ECO:0000313" key="10">
    <source>
        <dbReference type="EMBL" id="CAF4091985.1"/>
    </source>
</evidence>
<dbReference type="GO" id="GO:0005886">
    <property type="term" value="C:plasma membrane"/>
    <property type="evidence" value="ECO:0007669"/>
    <property type="project" value="TreeGrafter"/>
</dbReference>
<feature type="transmembrane region" description="Helical" evidence="8">
    <location>
        <begin position="175"/>
        <end position="194"/>
    </location>
</feature>
<dbReference type="Gene3D" id="1.20.1070.10">
    <property type="entry name" value="Rhodopsin 7-helix transmembrane proteins"/>
    <property type="match status" value="1"/>
</dbReference>
<reference evidence="10" key="1">
    <citation type="submission" date="2021-02" db="EMBL/GenBank/DDBJ databases">
        <authorList>
            <person name="Nowell W R."/>
        </authorList>
    </citation>
    <scope>NUCLEOTIDE SEQUENCE</scope>
</reference>
<dbReference type="Proteomes" id="UP000663844">
    <property type="component" value="Unassembled WGS sequence"/>
</dbReference>
<dbReference type="PROSITE" id="PS50262">
    <property type="entry name" value="G_PROTEIN_RECEP_F1_2"/>
    <property type="match status" value="1"/>
</dbReference>
<evidence type="ECO:0000259" key="9">
    <source>
        <dbReference type="PROSITE" id="PS50262"/>
    </source>
</evidence>
<evidence type="ECO:0000256" key="1">
    <source>
        <dbReference type="ARBA" id="ARBA00004141"/>
    </source>
</evidence>
<organism evidence="10 11">
    <name type="scientific">Adineta steineri</name>
    <dbReference type="NCBI Taxonomy" id="433720"/>
    <lineage>
        <taxon>Eukaryota</taxon>
        <taxon>Metazoa</taxon>
        <taxon>Spiralia</taxon>
        <taxon>Gnathifera</taxon>
        <taxon>Rotifera</taxon>
        <taxon>Eurotatoria</taxon>
        <taxon>Bdelloidea</taxon>
        <taxon>Adinetida</taxon>
        <taxon>Adinetidae</taxon>
        <taxon>Adineta</taxon>
    </lineage>
</organism>
<proteinExistence type="predicted"/>
<accession>A0A819UBJ1</accession>
<feature type="transmembrane region" description="Helical" evidence="8">
    <location>
        <begin position="49"/>
        <end position="69"/>
    </location>
</feature>
<dbReference type="InterPro" id="IPR037293">
    <property type="entry name" value="Gal_Oxidase_central_sf"/>
</dbReference>
<dbReference type="SUPFAM" id="SSF81321">
    <property type="entry name" value="Family A G protein-coupled receptor-like"/>
    <property type="match status" value="1"/>
</dbReference>
<evidence type="ECO:0000256" key="3">
    <source>
        <dbReference type="ARBA" id="ARBA00022989"/>
    </source>
</evidence>